<gene>
    <name evidence="2" type="ORF">G3572_05430</name>
</gene>
<evidence type="ECO:0000256" key="1">
    <source>
        <dbReference type="SAM" id="MobiDB-lite"/>
    </source>
</evidence>
<dbReference type="RefSeq" id="WP_164609610.1">
    <property type="nucleotide sequence ID" value="NZ_JAAIKE010000001.1"/>
</dbReference>
<accession>A0A6B3RHX8</accession>
<proteinExistence type="predicted"/>
<evidence type="ECO:0000313" key="3">
    <source>
        <dbReference type="Proteomes" id="UP000481421"/>
    </source>
</evidence>
<evidence type="ECO:0000313" key="2">
    <source>
        <dbReference type="EMBL" id="NEX45637.1"/>
    </source>
</evidence>
<dbReference type="Proteomes" id="UP000481421">
    <property type="component" value="Unassembled WGS sequence"/>
</dbReference>
<dbReference type="EMBL" id="JAAIKE010000001">
    <property type="protein sequence ID" value="NEX45637.1"/>
    <property type="molecule type" value="Genomic_DNA"/>
</dbReference>
<sequence length="56" mass="6504">MQTSDIEHELALVRAQLMRLRLRELHLQEALNTVKDTPPPLRPGWPIQRMAAQPVH</sequence>
<organism evidence="2 3">
    <name type="scientific">Pseudotabrizicola algicola</name>
    <dbReference type="NCBI Taxonomy" id="2709381"/>
    <lineage>
        <taxon>Bacteria</taxon>
        <taxon>Pseudomonadati</taxon>
        <taxon>Pseudomonadota</taxon>
        <taxon>Alphaproteobacteria</taxon>
        <taxon>Rhodobacterales</taxon>
        <taxon>Paracoccaceae</taxon>
        <taxon>Pseudotabrizicola</taxon>
    </lineage>
</organism>
<protein>
    <submittedName>
        <fullName evidence="2">Uncharacterized protein</fullName>
    </submittedName>
</protein>
<feature type="region of interest" description="Disordered" evidence="1">
    <location>
        <begin position="34"/>
        <end position="56"/>
    </location>
</feature>
<reference evidence="2 3" key="1">
    <citation type="submission" date="2020-02" db="EMBL/GenBank/DDBJ databases">
        <title>Rhodobacter algicola sp. nov., isolated from microalga culture.</title>
        <authorList>
            <person name="Park C.-Y."/>
        </authorList>
    </citation>
    <scope>NUCLEOTIDE SEQUENCE [LARGE SCALE GENOMIC DNA]</scope>
    <source>
        <strain evidence="2 3">ETT8</strain>
    </source>
</reference>
<dbReference type="AlphaFoldDB" id="A0A6B3RHX8"/>
<name>A0A6B3RHX8_9RHOB</name>
<comment type="caution">
    <text evidence="2">The sequence shown here is derived from an EMBL/GenBank/DDBJ whole genome shotgun (WGS) entry which is preliminary data.</text>
</comment>
<keyword evidence="3" id="KW-1185">Reference proteome</keyword>